<dbReference type="PROSITE" id="PS51257">
    <property type="entry name" value="PROKAR_LIPOPROTEIN"/>
    <property type="match status" value="1"/>
</dbReference>
<reference evidence="14 16" key="1">
    <citation type="submission" date="2006-04" db="EMBL/GenBank/DDBJ databases">
        <authorList>
            <person name="Nierman W.C."/>
        </authorList>
    </citation>
    <scope>NUCLEOTIDE SEQUENCE [LARGE SCALE GENOMIC DNA]</scope>
    <source>
        <strain evidence="14 16">DW4/3-1</strain>
    </source>
</reference>
<evidence type="ECO:0000313" key="15">
    <source>
        <dbReference type="Proteomes" id="UP000001351"/>
    </source>
</evidence>
<dbReference type="EMBL" id="CP002271">
    <property type="protein sequence ID" value="ADO75832.1"/>
    <property type="molecule type" value="Genomic_DNA"/>
</dbReference>
<dbReference type="InterPro" id="IPR043137">
    <property type="entry name" value="GGT_ssub_C"/>
</dbReference>
<dbReference type="OrthoDB" id="5297205at2"/>
<evidence type="ECO:0000256" key="12">
    <source>
        <dbReference type="SAM" id="MobiDB-lite"/>
    </source>
</evidence>
<protein>
    <recommendedName>
        <fullName evidence="11">Glutathione hydrolase proenzyme</fullName>
        <ecNumber evidence="11">2.3.2.2</ecNumber>
        <ecNumber evidence="11">3.4.19.13</ecNumber>
    </recommendedName>
    <component>
        <recommendedName>
            <fullName evidence="11">Glutathione hydrolase large chain</fullName>
        </recommendedName>
    </component>
    <component>
        <recommendedName>
            <fullName evidence="11">Glutathione hydrolase small chain</fullName>
        </recommendedName>
    </component>
</protein>
<dbReference type="KEGG" id="sur:STAUR_8077"/>
<evidence type="ECO:0000256" key="3">
    <source>
        <dbReference type="ARBA" id="ARBA00009381"/>
    </source>
</evidence>
<dbReference type="UniPathway" id="UPA00204"/>
<sequence length="621" mass="64806">MRRHLIAAGAGWLLTVSCTHGSGASSGASLAPVSTPASTPEATGRGGAAATVDVRATSAAIEILKGGGNAVDAAVAAAAVLGATDLYSCGIGGGGFMVIYRAEDQRVITVEHREMAPRASSRGLFYAGDTPIPMPEVMTSGVSAGVPGMVQGWEVALSRYGTRGFAEVLQPAIRVAEQGFEVDQTFFEQTSRNVERFKLFSSSAQLLLPAEGKPVPVGAIFRNPDLAKTYRRVAQEGSRAFYRGDIARAIVDTVARPPMAPEAGHPVRPGVMTLADLSDYEARIREPVKSTYRGYTVYGMGAPTSGGITVELALNILEGYEPSALGRVDFLHRYLEASRLAFADRTAYVADPEYVDVPVAGLLSKDYAAERRKALPPAQAASGEVLAGNPFAFQVDPSVTRSAAALSAAPGLAALAPSPLDIPNRETTHVTTTDKVGNIVAYTCSIEYEGGNGMVVPGYGFLLNNELTDFDVPPAPGAPHANTPEPGKRPRSSMSPTLVFKDGAPVLALGSPGGSTIITTVLQTLIHHLDFGMPVLEAVAAPRVSQRNTPDGKSQAEPEFIASPEAAALQARGHVFTNVGPMGALTGIRFHPDGTVTAIAEPRRRGGGSAMVVEPVSRPGN</sequence>
<dbReference type="GO" id="GO:0036374">
    <property type="term" value="F:glutathione hydrolase activity"/>
    <property type="evidence" value="ECO:0007669"/>
    <property type="project" value="UniProtKB-UniRule"/>
</dbReference>
<accession>Q099M0</accession>
<dbReference type="GO" id="GO:0006750">
    <property type="term" value="P:glutathione biosynthetic process"/>
    <property type="evidence" value="ECO:0007669"/>
    <property type="project" value="UniProtKB-KW"/>
</dbReference>
<dbReference type="Proteomes" id="UP000001351">
    <property type="component" value="Chromosome"/>
</dbReference>
<organism evidence="14 16">
    <name type="scientific">Stigmatella aurantiaca (strain DW4/3-1)</name>
    <dbReference type="NCBI Taxonomy" id="378806"/>
    <lineage>
        <taxon>Bacteria</taxon>
        <taxon>Pseudomonadati</taxon>
        <taxon>Myxococcota</taxon>
        <taxon>Myxococcia</taxon>
        <taxon>Myxococcales</taxon>
        <taxon>Cystobacterineae</taxon>
        <taxon>Archangiaceae</taxon>
        <taxon>Stigmatella</taxon>
    </lineage>
</organism>
<dbReference type="EC" id="2.3.2.2" evidence="11"/>
<comment type="catalytic activity">
    <reaction evidence="2 11">
        <text>glutathione + H2O = L-cysteinylglycine + L-glutamate</text>
        <dbReference type="Rhea" id="RHEA:28807"/>
        <dbReference type="ChEBI" id="CHEBI:15377"/>
        <dbReference type="ChEBI" id="CHEBI:29985"/>
        <dbReference type="ChEBI" id="CHEBI:57925"/>
        <dbReference type="ChEBI" id="CHEBI:61694"/>
        <dbReference type="EC" id="3.4.19.13"/>
    </reaction>
</comment>
<feature type="binding site" evidence="10">
    <location>
        <begin position="492"/>
        <end position="493"/>
    </location>
    <ligand>
        <name>L-glutamate</name>
        <dbReference type="ChEBI" id="CHEBI:29985"/>
    </ligand>
</feature>
<dbReference type="GO" id="GO:0103068">
    <property type="term" value="F:leukotriene C4 gamma-glutamyl transferase activity"/>
    <property type="evidence" value="ECO:0007669"/>
    <property type="project" value="UniProtKB-EC"/>
</dbReference>
<feature type="binding site" evidence="10">
    <location>
        <position position="514"/>
    </location>
    <ligand>
        <name>L-glutamate</name>
        <dbReference type="ChEBI" id="CHEBI:29985"/>
    </ligand>
</feature>
<keyword evidence="7 11" id="KW-0012">Acyltransferase</keyword>
<evidence type="ECO:0000256" key="8">
    <source>
        <dbReference type="ARBA" id="ARBA00047417"/>
    </source>
</evidence>
<dbReference type="EC" id="3.4.19.13" evidence="11"/>
<comment type="PTM">
    <text evidence="11">Cleaved by autocatalysis into a large and a small subunit.</text>
</comment>
<dbReference type="eggNOG" id="COG0405">
    <property type="taxonomic scope" value="Bacteria"/>
</dbReference>
<evidence type="ECO:0000256" key="1">
    <source>
        <dbReference type="ARBA" id="ARBA00001049"/>
    </source>
</evidence>
<comment type="similarity">
    <text evidence="3 11">Belongs to the gamma-glutamyltransferase family.</text>
</comment>
<dbReference type="Proteomes" id="UP000032702">
    <property type="component" value="Unassembled WGS sequence"/>
</dbReference>
<dbReference type="NCBIfam" id="TIGR00066">
    <property type="entry name" value="g_glut_trans"/>
    <property type="match status" value="1"/>
</dbReference>
<keyword evidence="6 11" id="KW-0865">Zymogen</keyword>
<keyword evidence="15" id="KW-1185">Reference proteome</keyword>
<dbReference type="InterPro" id="IPR051792">
    <property type="entry name" value="GGT_bact"/>
</dbReference>
<evidence type="ECO:0000256" key="9">
    <source>
        <dbReference type="PIRSR" id="PIRSR600101-1"/>
    </source>
</evidence>
<dbReference type="Gene3D" id="1.10.246.130">
    <property type="match status" value="1"/>
</dbReference>
<comment type="pathway">
    <text evidence="11">Sulfur metabolism; glutathione metabolism.</text>
</comment>
<dbReference type="InterPro" id="IPR029055">
    <property type="entry name" value="Ntn_hydrolases_N"/>
</dbReference>
<evidence type="ECO:0000256" key="10">
    <source>
        <dbReference type="PIRSR" id="PIRSR600101-2"/>
    </source>
</evidence>
<dbReference type="GO" id="GO:0006751">
    <property type="term" value="P:glutathione catabolic process"/>
    <property type="evidence" value="ECO:0007669"/>
    <property type="project" value="UniProtKB-UniRule"/>
</dbReference>
<gene>
    <name evidence="14" type="primary">ggt</name>
    <name evidence="13" type="ordered locus">STAUR_8077</name>
    <name evidence="14" type="ORF">STIAU_3328</name>
</gene>
<feature type="binding site" evidence="10">
    <location>
        <position position="113"/>
    </location>
    <ligand>
        <name>L-glutamate</name>
        <dbReference type="ChEBI" id="CHEBI:29985"/>
    </ligand>
</feature>
<keyword evidence="5 11" id="KW-0378">Hydrolase</keyword>
<proteinExistence type="inferred from homology"/>
<evidence type="ECO:0000256" key="6">
    <source>
        <dbReference type="ARBA" id="ARBA00023145"/>
    </source>
</evidence>
<comment type="catalytic activity">
    <reaction evidence="8 11">
        <text>an N-terminal (5-L-glutamyl)-[peptide] + an alpha-amino acid = 5-L-glutamyl amino acid + an N-terminal L-alpha-aminoacyl-[peptide]</text>
        <dbReference type="Rhea" id="RHEA:23904"/>
        <dbReference type="Rhea" id="RHEA-COMP:9780"/>
        <dbReference type="Rhea" id="RHEA-COMP:9795"/>
        <dbReference type="ChEBI" id="CHEBI:77644"/>
        <dbReference type="ChEBI" id="CHEBI:78597"/>
        <dbReference type="ChEBI" id="CHEBI:78599"/>
        <dbReference type="ChEBI" id="CHEBI:78608"/>
        <dbReference type="EC" id="2.3.2.2"/>
    </reaction>
</comment>
<dbReference type="AlphaFoldDB" id="Q099M0"/>
<evidence type="ECO:0000256" key="11">
    <source>
        <dbReference type="RuleBase" id="RU368036"/>
    </source>
</evidence>
<dbReference type="Gene3D" id="3.60.20.40">
    <property type="match status" value="1"/>
</dbReference>
<dbReference type="PRINTS" id="PR01210">
    <property type="entry name" value="GGTRANSPTASE"/>
</dbReference>
<evidence type="ECO:0000256" key="4">
    <source>
        <dbReference type="ARBA" id="ARBA00022679"/>
    </source>
</evidence>
<evidence type="ECO:0000313" key="16">
    <source>
        <dbReference type="Proteomes" id="UP000032702"/>
    </source>
</evidence>
<feature type="region of interest" description="Disordered" evidence="12">
    <location>
        <begin position="26"/>
        <end position="46"/>
    </location>
</feature>
<dbReference type="EMBL" id="AAMD01000017">
    <property type="protein sequence ID" value="EAU68430.1"/>
    <property type="molecule type" value="Genomic_DNA"/>
</dbReference>
<feature type="active site" description="Nucleophile" evidence="9">
    <location>
        <position position="427"/>
    </location>
</feature>
<evidence type="ECO:0000313" key="13">
    <source>
        <dbReference type="EMBL" id="ADO75832.1"/>
    </source>
</evidence>
<dbReference type="MEROPS" id="T03.001"/>
<dbReference type="PATRIC" id="fig|378806.16.peg.7785"/>
<dbReference type="HOGENOM" id="CLU_014813_0_1_7"/>
<keyword evidence="11" id="KW-0317">Glutathione biosynthesis</keyword>
<dbReference type="RefSeq" id="WP_002612010.1">
    <property type="nucleotide sequence ID" value="NC_014623.1"/>
</dbReference>
<dbReference type="SUPFAM" id="SSF56235">
    <property type="entry name" value="N-terminal nucleophile aminohydrolases (Ntn hydrolases)"/>
    <property type="match status" value="1"/>
</dbReference>
<dbReference type="PANTHER" id="PTHR43199">
    <property type="entry name" value="GLUTATHIONE HYDROLASE"/>
    <property type="match status" value="1"/>
</dbReference>
<dbReference type="Pfam" id="PF01019">
    <property type="entry name" value="G_glu_transpept"/>
    <property type="match status" value="1"/>
</dbReference>
<comment type="subunit">
    <text evidence="11">This enzyme consists of two polypeptide chains, which are synthesized in precursor form from a single polypeptide.</text>
</comment>
<evidence type="ECO:0000256" key="2">
    <source>
        <dbReference type="ARBA" id="ARBA00001089"/>
    </source>
</evidence>
<dbReference type="STRING" id="378806.STAUR_8077"/>
<dbReference type="InterPro" id="IPR043138">
    <property type="entry name" value="GGT_lsub"/>
</dbReference>
<name>Q099M0_STIAD</name>
<dbReference type="InterPro" id="IPR000101">
    <property type="entry name" value="GGT_peptidase"/>
</dbReference>
<reference evidence="13 15" key="2">
    <citation type="journal article" date="2011" name="Mol. Biol. Evol.">
        <title>Comparative genomic analysis of fruiting body formation in Myxococcales.</title>
        <authorList>
            <person name="Huntley S."/>
            <person name="Hamann N."/>
            <person name="Wegener-Feldbrugge S."/>
            <person name="Treuner-Lange A."/>
            <person name="Kube M."/>
            <person name="Reinhardt R."/>
            <person name="Klages S."/>
            <person name="Muller R."/>
            <person name="Ronning C.M."/>
            <person name="Nierman W.C."/>
            <person name="Sogaard-Andersen L."/>
        </authorList>
    </citation>
    <scope>NUCLEOTIDE SEQUENCE [LARGE SCALE GENOMIC DNA]</scope>
    <source>
        <strain evidence="13 15">DW4/3-1</strain>
    </source>
</reference>
<keyword evidence="4 11" id="KW-0808">Transferase</keyword>
<comment type="catalytic activity">
    <reaction evidence="1 11">
        <text>an S-substituted glutathione + H2O = an S-substituted L-cysteinylglycine + L-glutamate</text>
        <dbReference type="Rhea" id="RHEA:59468"/>
        <dbReference type="ChEBI" id="CHEBI:15377"/>
        <dbReference type="ChEBI" id="CHEBI:29985"/>
        <dbReference type="ChEBI" id="CHEBI:90779"/>
        <dbReference type="ChEBI" id="CHEBI:143103"/>
        <dbReference type="EC" id="3.4.19.13"/>
    </reaction>
</comment>
<feature type="region of interest" description="Disordered" evidence="12">
    <location>
        <begin position="472"/>
        <end position="497"/>
    </location>
</feature>
<dbReference type="PANTHER" id="PTHR43199:SF1">
    <property type="entry name" value="GLUTATHIONE HYDROLASE PROENZYME"/>
    <property type="match status" value="1"/>
</dbReference>
<feature type="binding site" evidence="10">
    <location>
        <position position="469"/>
    </location>
    <ligand>
        <name>L-glutamate</name>
        <dbReference type="ChEBI" id="CHEBI:29985"/>
    </ligand>
</feature>
<evidence type="ECO:0000256" key="7">
    <source>
        <dbReference type="ARBA" id="ARBA00023315"/>
    </source>
</evidence>
<evidence type="ECO:0000256" key="5">
    <source>
        <dbReference type="ARBA" id="ARBA00022801"/>
    </source>
</evidence>
<evidence type="ECO:0000313" key="14">
    <source>
        <dbReference type="EMBL" id="EAU68430.1"/>
    </source>
</evidence>